<evidence type="ECO:0000256" key="1">
    <source>
        <dbReference type="SAM" id="MobiDB-lite"/>
    </source>
</evidence>
<evidence type="ECO:0000313" key="2">
    <source>
        <dbReference type="EMBL" id="CRK12617.1"/>
    </source>
</evidence>
<proteinExistence type="predicted"/>
<evidence type="ECO:0000313" key="5">
    <source>
        <dbReference type="Proteomes" id="UP000045706"/>
    </source>
</evidence>
<reference evidence="4 5" key="1">
    <citation type="submission" date="2015-05" db="EMBL/GenBank/DDBJ databases">
        <authorList>
            <person name="Fogelqvist Johan"/>
        </authorList>
    </citation>
    <scope>NUCLEOTIDE SEQUENCE [LARGE SCALE GENOMIC DNA]</scope>
    <source>
        <strain evidence="3">VL1</strain>
        <strain evidence="2">VL2</strain>
    </source>
</reference>
<sequence>MSRPTDDLHVPSSRTAISNPSERTVCNHHHGQSWHDTTLRIARRIAKEQVILDNEAADRKKASRRRTDDKEAPTLASASTSASLRERDSVSAHDSVNARRKRSVFLQNALGKFSQHSDLKILRQPVVEQPDPSAPATRRIQDDAATTRARKQTIEPESPEAAV</sequence>
<name>A0A0G4L453_VERLO</name>
<evidence type="ECO:0000313" key="4">
    <source>
        <dbReference type="Proteomes" id="UP000044602"/>
    </source>
</evidence>
<gene>
    <name evidence="3" type="ORF">BN1708_011815</name>
    <name evidence="2" type="ORF">BN1723_001866</name>
</gene>
<feature type="region of interest" description="Disordered" evidence="1">
    <location>
        <begin position="53"/>
        <end position="101"/>
    </location>
</feature>
<feature type="compositionally biased region" description="Low complexity" evidence="1">
    <location>
        <begin position="73"/>
        <end position="83"/>
    </location>
</feature>
<dbReference type="Proteomes" id="UP000044602">
    <property type="component" value="Unassembled WGS sequence"/>
</dbReference>
<dbReference type="Proteomes" id="UP000045706">
    <property type="component" value="Unassembled WGS sequence"/>
</dbReference>
<accession>A0A0G4L453</accession>
<protein>
    <submittedName>
        <fullName evidence="3">Uncharacterized protein</fullName>
    </submittedName>
</protein>
<evidence type="ECO:0000313" key="3">
    <source>
        <dbReference type="EMBL" id="CRK16762.1"/>
    </source>
</evidence>
<organism evidence="3 4">
    <name type="scientific">Verticillium longisporum</name>
    <name type="common">Verticillium dahliae var. longisporum</name>
    <dbReference type="NCBI Taxonomy" id="100787"/>
    <lineage>
        <taxon>Eukaryota</taxon>
        <taxon>Fungi</taxon>
        <taxon>Dikarya</taxon>
        <taxon>Ascomycota</taxon>
        <taxon>Pezizomycotina</taxon>
        <taxon>Sordariomycetes</taxon>
        <taxon>Hypocreomycetidae</taxon>
        <taxon>Glomerellales</taxon>
        <taxon>Plectosphaerellaceae</taxon>
        <taxon>Verticillium</taxon>
    </lineage>
</organism>
<feature type="compositionally biased region" description="Basic and acidic residues" evidence="1">
    <location>
        <begin position="56"/>
        <end position="72"/>
    </location>
</feature>
<feature type="compositionally biased region" description="Polar residues" evidence="1">
    <location>
        <begin position="12"/>
        <end position="24"/>
    </location>
</feature>
<dbReference type="AlphaFoldDB" id="A0A0G4L453"/>
<feature type="region of interest" description="Disordered" evidence="1">
    <location>
        <begin position="1"/>
        <end position="31"/>
    </location>
</feature>
<dbReference type="EMBL" id="CVQI01003335">
    <property type="protein sequence ID" value="CRK12617.1"/>
    <property type="molecule type" value="Genomic_DNA"/>
</dbReference>
<keyword evidence="4" id="KW-1185">Reference proteome</keyword>
<feature type="region of interest" description="Disordered" evidence="1">
    <location>
        <begin position="120"/>
        <end position="163"/>
    </location>
</feature>
<dbReference type="EMBL" id="CVQH01007780">
    <property type="protein sequence ID" value="CRK16762.1"/>
    <property type="molecule type" value="Genomic_DNA"/>
</dbReference>